<dbReference type="PANTHER" id="PTHR43687">
    <property type="entry name" value="ADENYLYLSULFATE REDUCTASE, BETA SUBUNIT"/>
    <property type="match status" value="1"/>
</dbReference>
<dbReference type="Pfam" id="PF14697">
    <property type="entry name" value="Fer4_21"/>
    <property type="match status" value="1"/>
</dbReference>
<dbReference type="EMBL" id="JABXWR010000001">
    <property type="protein sequence ID" value="NVO66891.1"/>
    <property type="molecule type" value="Genomic_DNA"/>
</dbReference>
<organism evidence="6 7">
    <name type="scientific">Methanofollis tationis</name>
    <dbReference type="NCBI Taxonomy" id="81417"/>
    <lineage>
        <taxon>Archaea</taxon>
        <taxon>Methanobacteriati</taxon>
        <taxon>Methanobacteriota</taxon>
        <taxon>Stenosarchaea group</taxon>
        <taxon>Methanomicrobia</taxon>
        <taxon>Methanomicrobiales</taxon>
        <taxon>Methanomicrobiaceae</taxon>
        <taxon>Methanofollis</taxon>
    </lineage>
</organism>
<evidence type="ECO:0000313" key="6">
    <source>
        <dbReference type="EMBL" id="NVO66891.1"/>
    </source>
</evidence>
<proteinExistence type="predicted"/>
<protein>
    <submittedName>
        <fullName evidence="6">Ferredoxin family protein</fullName>
    </submittedName>
</protein>
<comment type="caution">
    <text evidence="6">The sequence shown here is derived from an EMBL/GenBank/DDBJ whole genome shotgun (WGS) entry which is preliminary data.</text>
</comment>
<sequence>MTESGMKPALWHGVPRSKIDWHPTVNDEKCIGCGLCFLTCGKGVYQFDWDRKKSVVIHPESCVVGCQTCANLCPAEAIAFAEEGDTPQKKAQRIVKKYKVLPSAKKELELMQS</sequence>
<dbReference type="PANTHER" id="PTHR43687:SF2">
    <property type="entry name" value="FERREDOXIN 3"/>
    <property type="match status" value="1"/>
</dbReference>
<reference evidence="6 7" key="1">
    <citation type="submission" date="2020-06" db="EMBL/GenBank/DDBJ databases">
        <title>Methanofollis fontis sp. nov., a methanogen isolated from marine sediments near a cold seep at Four-Way Closure Ridge offshore southwestern Taiwan.</title>
        <authorList>
            <person name="Chen S.-C."/>
            <person name="Teng N.-H."/>
            <person name="Lin Y.-S."/>
            <person name="Lai M.-C."/>
            <person name="Chen H.-H."/>
            <person name="Wang C.-C."/>
        </authorList>
    </citation>
    <scope>NUCLEOTIDE SEQUENCE [LARGE SCALE GENOMIC DNA]</scope>
    <source>
        <strain evidence="6 7">DSM 2702</strain>
    </source>
</reference>
<evidence type="ECO:0000259" key="5">
    <source>
        <dbReference type="PROSITE" id="PS51379"/>
    </source>
</evidence>
<dbReference type="OrthoDB" id="23833at2157"/>
<keyword evidence="4" id="KW-0411">Iron-sulfur</keyword>
<evidence type="ECO:0000313" key="7">
    <source>
        <dbReference type="Proteomes" id="UP000570823"/>
    </source>
</evidence>
<evidence type="ECO:0000256" key="3">
    <source>
        <dbReference type="ARBA" id="ARBA00023004"/>
    </source>
</evidence>
<dbReference type="InterPro" id="IPR017900">
    <property type="entry name" value="4Fe4S_Fe_S_CS"/>
</dbReference>
<dbReference type="PROSITE" id="PS51379">
    <property type="entry name" value="4FE4S_FER_2"/>
    <property type="match status" value="2"/>
</dbReference>
<accession>A0A7K4HNQ3</accession>
<keyword evidence="3" id="KW-0408">Iron</keyword>
<dbReference type="InterPro" id="IPR050572">
    <property type="entry name" value="Fe-S_Ferredoxin"/>
</dbReference>
<name>A0A7K4HNQ3_9EURY</name>
<dbReference type="Gene3D" id="3.30.70.20">
    <property type="match status" value="1"/>
</dbReference>
<dbReference type="AlphaFoldDB" id="A0A7K4HNQ3"/>
<dbReference type="Proteomes" id="UP000570823">
    <property type="component" value="Unassembled WGS sequence"/>
</dbReference>
<dbReference type="PROSITE" id="PS00198">
    <property type="entry name" value="4FE4S_FER_1"/>
    <property type="match status" value="1"/>
</dbReference>
<keyword evidence="1" id="KW-0004">4Fe-4S</keyword>
<dbReference type="SUPFAM" id="SSF54862">
    <property type="entry name" value="4Fe-4S ferredoxins"/>
    <property type="match status" value="1"/>
</dbReference>
<dbReference type="RefSeq" id="WP_176788542.1">
    <property type="nucleotide sequence ID" value="NZ_JABXWR010000001.1"/>
</dbReference>
<dbReference type="GO" id="GO:0016491">
    <property type="term" value="F:oxidoreductase activity"/>
    <property type="evidence" value="ECO:0007669"/>
    <property type="project" value="UniProtKB-ARBA"/>
</dbReference>
<dbReference type="GO" id="GO:0051539">
    <property type="term" value="F:4 iron, 4 sulfur cluster binding"/>
    <property type="evidence" value="ECO:0007669"/>
    <property type="project" value="UniProtKB-KW"/>
</dbReference>
<gene>
    <name evidence="6" type="ORF">HWN36_06120</name>
</gene>
<dbReference type="GO" id="GO:0046872">
    <property type="term" value="F:metal ion binding"/>
    <property type="evidence" value="ECO:0007669"/>
    <property type="project" value="UniProtKB-KW"/>
</dbReference>
<feature type="domain" description="4Fe-4S ferredoxin-type" evidence="5">
    <location>
        <begin position="53"/>
        <end position="83"/>
    </location>
</feature>
<evidence type="ECO:0000256" key="1">
    <source>
        <dbReference type="ARBA" id="ARBA00022485"/>
    </source>
</evidence>
<keyword evidence="7" id="KW-1185">Reference proteome</keyword>
<dbReference type="InterPro" id="IPR017896">
    <property type="entry name" value="4Fe4S_Fe-S-bd"/>
</dbReference>
<feature type="domain" description="4Fe-4S ferredoxin-type" evidence="5">
    <location>
        <begin position="21"/>
        <end position="50"/>
    </location>
</feature>
<evidence type="ECO:0000256" key="2">
    <source>
        <dbReference type="ARBA" id="ARBA00022723"/>
    </source>
</evidence>
<evidence type="ECO:0000256" key="4">
    <source>
        <dbReference type="ARBA" id="ARBA00023014"/>
    </source>
</evidence>
<keyword evidence="2" id="KW-0479">Metal-binding</keyword>